<organism evidence="2 3">
    <name type="scientific">Thlaspi arvense</name>
    <name type="common">Field penny-cress</name>
    <dbReference type="NCBI Taxonomy" id="13288"/>
    <lineage>
        <taxon>Eukaryota</taxon>
        <taxon>Viridiplantae</taxon>
        <taxon>Streptophyta</taxon>
        <taxon>Embryophyta</taxon>
        <taxon>Tracheophyta</taxon>
        <taxon>Spermatophyta</taxon>
        <taxon>Magnoliopsida</taxon>
        <taxon>eudicotyledons</taxon>
        <taxon>Gunneridae</taxon>
        <taxon>Pentapetalae</taxon>
        <taxon>rosids</taxon>
        <taxon>malvids</taxon>
        <taxon>Brassicales</taxon>
        <taxon>Brassicaceae</taxon>
        <taxon>Thlaspideae</taxon>
        <taxon>Thlaspi</taxon>
    </lineage>
</organism>
<evidence type="ECO:0000313" key="2">
    <source>
        <dbReference type="EMBL" id="CAH2057445.1"/>
    </source>
</evidence>
<keyword evidence="3" id="KW-1185">Reference proteome</keyword>
<dbReference type="Proteomes" id="UP000836841">
    <property type="component" value="Unassembled WGS sequence"/>
</dbReference>
<proteinExistence type="predicted"/>
<name>A0AAU9S7Q3_THLAR</name>
<dbReference type="AlphaFoldDB" id="A0AAU9S7Q3"/>
<gene>
    <name evidence="2" type="ORF">TAV2_LOCUS12167</name>
</gene>
<sequence length="224" mass="24228">MKLSRRASELVGEFCFSDFFPHLGWMDIVTGLVKRLRETAEGLDAFQGMSKLARQNCVNNAGVGDGTPYQNPTKISKAQEEVAHSSPFPVSSRIDPEYQAGRTRNGLGKEEGKGGRGELEQSTEEKNREWVGQGGDSDSNVILCIGTPGSLRGNQESCRVRGDVGSWGRISSYGVLVIHPCIEDGDLPLGYGLRHLRGSLGVSIHVFTRGVTPSGGSRHKLNLS</sequence>
<dbReference type="EMBL" id="CAJVSB020000669">
    <property type="protein sequence ID" value="CAH2057445.1"/>
    <property type="molecule type" value="Genomic_DNA"/>
</dbReference>
<reference evidence="2 3" key="1">
    <citation type="submission" date="2022-03" db="EMBL/GenBank/DDBJ databases">
        <authorList>
            <person name="Nunn A."/>
            <person name="Chopra R."/>
            <person name="Nunn A."/>
            <person name="Contreras Garrido A."/>
        </authorList>
    </citation>
    <scope>NUCLEOTIDE SEQUENCE [LARGE SCALE GENOMIC DNA]</scope>
</reference>
<feature type="compositionally biased region" description="Basic and acidic residues" evidence="1">
    <location>
        <begin position="107"/>
        <end position="129"/>
    </location>
</feature>
<comment type="caution">
    <text evidence="2">The sequence shown here is derived from an EMBL/GenBank/DDBJ whole genome shotgun (WGS) entry which is preliminary data.</text>
</comment>
<evidence type="ECO:0000313" key="3">
    <source>
        <dbReference type="Proteomes" id="UP000836841"/>
    </source>
</evidence>
<evidence type="ECO:0000256" key="1">
    <source>
        <dbReference type="SAM" id="MobiDB-lite"/>
    </source>
</evidence>
<accession>A0AAU9S7Q3</accession>
<protein>
    <submittedName>
        <fullName evidence="2">Uncharacterized protein</fullName>
    </submittedName>
</protein>
<feature type="region of interest" description="Disordered" evidence="1">
    <location>
        <begin position="80"/>
        <end position="134"/>
    </location>
</feature>